<dbReference type="InterPro" id="IPR029044">
    <property type="entry name" value="Nucleotide-diphossugar_trans"/>
</dbReference>
<dbReference type="RefSeq" id="WP_246914123.1">
    <property type="nucleotide sequence ID" value="NZ_JALJRB010000033.1"/>
</dbReference>
<evidence type="ECO:0000313" key="3">
    <source>
        <dbReference type="Proteomes" id="UP001165427"/>
    </source>
</evidence>
<dbReference type="InterPro" id="IPR050486">
    <property type="entry name" value="Mannose-1P_guanyltransferase"/>
</dbReference>
<dbReference type="InterPro" id="IPR005835">
    <property type="entry name" value="NTP_transferase_dom"/>
</dbReference>
<dbReference type="EMBL" id="JALJRB010000033">
    <property type="protein sequence ID" value="MCJ8502779.1"/>
    <property type="molecule type" value="Genomic_DNA"/>
</dbReference>
<dbReference type="Proteomes" id="UP001165427">
    <property type="component" value="Unassembled WGS sequence"/>
</dbReference>
<dbReference type="CDD" id="cd04181">
    <property type="entry name" value="NTP_transferase"/>
    <property type="match status" value="1"/>
</dbReference>
<gene>
    <name evidence="2" type="ORF">MRX98_19540</name>
</gene>
<feature type="domain" description="Nucleotidyl transferase" evidence="1">
    <location>
        <begin position="2"/>
        <end position="235"/>
    </location>
</feature>
<dbReference type="AlphaFoldDB" id="A0AA41R5M6"/>
<comment type="caution">
    <text evidence="2">The sequence shown here is derived from an EMBL/GenBank/DDBJ whole genome shotgun (WGS) entry which is preliminary data.</text>
</comment>
<protein>
    <submittedName>
        <fullName evidence="2">Nucleotidyltransferase family protein</fullName>
    </submittedName>
</protein>
<dbReference type="Gene3D" id="3.90.550.10">
    <property type="entry name" value="Spore Coat Polysaccharide Biosynthesis Protein SpsA, Chain A"/>
    <property type="match status" value="1"/>
</dbReference>
<name>A0AA41R5M6_9BACT</name>
<organism evidence="2 3">
    <name type="scientific">Desulfatitalea alkaliphila</name>
    <dbReference type="NCBI Taxonomy" id="2929485"/>
    <lineage>
        <taxon>Bacteria</taxon>
        <taxon>Pseudomonadati</taxon>
        <taxon>Thermodesulfobacteriota</taxon>
        <taxon>Desulfobacteria</taxon>
        <taxon>Desulfobacterales</taxon>
        <taxon>Desulfosarcinaceae</taxon>
        <taxon>Desulfatitalea</taxon>
    </lineage>
</organism>
<sequence length="243" mass="26886">MKAFLMAAGKGTRLKPYTDTHPKCLIPIHGTPLLRIWIDLLARHGVSEVLINTHHHADQVTAFIDAYRPHTALALRTVHEPRLLGSAGTLWHNRAFVRGETDFLIAYADNLTNQDLAKLFDMHRGFRSMGGVLTMGLIRAPEPTQCGIVTLDGQGRIIRFVEKPEAPESDLANGGIYVASNAIFDYYGASESMPSEVLDIGHHLLPRLVGRMFGWPLDGYLKDIGNPDAYHQALAEWPAACDI</sequence>
<evidence type="ECO:0000313" key="2">
    <source>
        <dbReference type="EMBL" id="MCJ8502779.1"/>
    </source>
</evidence>
<dbReference type="SUPFAM" id="SSF53448">
    <property type="entry name" value="Nucleotide-diphospho-sugar transferases"/>
    <property type="match status" value="1"/>
</dbReference>
<dbReference type="Pfam" id="PF00483">
    <property type="entry name" value="NTP_transferase"/>
    <property type="match status" value="1"/>
</dbReference>
<keyword evidence="3" id="KW-1185">Reference proteome</keyword>
<reference evidence="2" key="1">
    <citation type="submission" date="2022-04" db="EMBL/GenBank/DDBJ databases">
        <title>Desulfatitalea alkaliphila sp. nov., a novel anaerobic sulfate-reducing bacterium isolated from terrestrial mud volcano, Taman Peninsula, Russia.</title>
        <authorList>
            <person name="Khomyakova M.A."/>
            <person name="Merkel A.Y."/>
            <person name="Slobodkin A.I."/>
        </authorList>
    </citation>
    <scope>NUCLEOTIDE SEQUENCE</scope>
    <source>
        <strain evidence="2">M08but</strain>
    </source>
</reference>
<evidence type="ECO:0000259" key="1">
    <source>
        <dbReference type="Pfam" id="PF00483"/>
    </source>
</evidence>
<proteinExistence type="predicted"/>
<dbReference type="PANTHER" id="PTHR22572">
    <property type="entry name" value="SUGAR-1-PHOSPHATE GUANYL TRANSFERASE"/>
    <property type="match status" value="1"/>
</dbReference>
<accession>A0AA41R5M6</accession>